<reference evidence="3 4" key="1">
    <citation type="journal article" date="2015" name="Microbiome">
        <title>Genomic resolution of linkages in carbon, nitrogen, and sulfur cycling among widespread estuary sediment bacteria.</title>
        <authorList>
            <person name="Baker B.J."/>
            <person name="Lazar C.S."/>
            <person name="Teske A.P."/>
            <person name="Dick G.J."/>
        </authorList>
    </citation>
    <scope>NUCLEOTIDE SEQUENCE [LARGE SCALE GENOMIC DNA]</scope>
    <source>
        <strain evidence="3">SM23_60</strain>
    </source>
</reference>
<dbReference type="SUPFAM" id="SSF53955">
    <property type="entry name" value="Lysozyme-like"/>
    <property type="match status" value="1"/>
</dbReference>
<proteinExistence type="inferred from homology"/>
<evidence type="ECO:0000259" key="2">
    <source>
        <dbReference type="Pfam" id="PF01464"/>
    </source>
</evidence>
<dbReference type="Gene3D" id="1.10.530.10">
    <property type="match status" value="1"/>
</dbReference>
<dbReference type="InterPro" id="IPR023346">
    <property type="entry name" value="Lysozyme-like_dom_sf"/>
</dbReference>
<dbReference type="PANTHER" id="PTHR37423">
    <property type="entry name" value="SOLUBLE LYTIC MUREIN TRANSGLYCOSYLASE-RELATED"/>
    <property type="match status" value="1"/>
</dbReference>
<dbReference type="Proteomes" id="UP000051096">
    <property type="component" value="Unassembled WGS sequence"/>
</dbReference>
<dbReference type="InterPro" id="IPR011990">
    <property type="entry name" value="TPR-like_helical_dom_sf"/>
</dbReference>
<dbReference type="PANTHER" id="PTHR37423:SF2">
    <property type="entry name" value="MEMBRANE-BOUND LYTIC MUREIN TRANSGLYCOSYLASE C"/>
    <property type="match status" value="1"/>
</dbReference>
<dbReference type="EMBL" id="LJUO01000039">
    <property type="protein sequence ID" value="KPK72168.1"/>
    <property type="molecule type" value="Genomic_DNA"/>
</dbReference>
<evidence type="ECO:0000313" key="4">
    <source>
        <dbReference type="Proteomes" id="UP000051096"/>
    </source>
</evidence>
<dbReference type="GO" id="GO:0016020">
    <property type="term" value="C:membrane"/>
    <property type="evidence" value="ECO:0007669"/>
    <property type="project" value="InterPro"/>
</dbReference>
<dbReference type="InterPro" id="IPR008258">
    <property type="entry name" value="Transglycosylase_SLT_dom_1"/>
</dbReference>
<dbReference type="CDD" id="cd13401">
    <property type="entry name" value="Slt70-like"/>
    <property type="match status" value="1"/>
</dbReference>
<name>A0A0S8GGL5_UNCW3</name>
<dbReference type="SUPFAM" id="SSF48452">
    <property type="entry name" value="TPR-like"/>
    <property type="match status" value="1"/>
</dbReference>
<dbReference type="InterPro" id="IPR000189">
    <property type="entry name" value="Transglyc_AS"/>
</dbReference>
<feature type="domain" description="Transglycosylase SLT" evidence="2">
    <location>
        <begin position="565"/>
        <end position="669"/>
    </location>
</feature>
<dbReference type="GO" id="GO:0008933">
    <property type="term" value="F:peptidoglycan lytic transglycosylase activity"/>
    <property type="evidence" value="ECO:0007669"/>
    <property type="project" value="InterPro"/>
</dbReference>
<organism evidence="3 4">
    <name type="scientific">candidate division WOR_3 bacterium SM23_60</name>
    <dbReference type="NCBI Taxonomy" id="1703780"/>
    <lineage>
        <taxon>Bacteria</taxon>
        <taxon>Bacteria division WOR-3</taxon>
    </lineage>
</organism>
<protein>
    <recommendedName>
        <fullName evidence="2">Transglycosylase SLT domain-containing protein</fullName>
    </recommendedName>
</protein>
<comment type="similarity">
    <text evidence="1">Belongs to the transglycosylase Slt family.</text>
</comment>
<sequence>MKWILVTIFLIMSCPRPGLKKITARDFLTEARRNYHNNPLYAYTLLTDSIPSDAHIQERTELLVRMYTDQCEYDRAAALLDSVDWTASLAPYEETVLLLKNKRWRALLETANDNLLKGIACYHLHDYASAIGFLSEPARPHDYRKIYLTRVYMEQAEYERALQTLFNIDSISSYLYPDYQDMLFALFSHYEDHAVILNELQKLKKPHLREYVRLQVYEKLNDTKNVEKSAWNLIRHHPRSDGAYYACQFVTPENKTDSKAIGKVYYYHDDYANALRHFTHATQDDAVNYYLGRIHVRSKNYTTAVRYFSRSTWSAAYYYRGRTYETIGNHERAIAIYDSLSLLRKNSKYATRGLKRKAFLLEDVGDTLRAVETFLRINNRDTKFRAAMQLVRLGKLNEAEQILHISDEPEFVYWRAKIKERSGEPAESLMTYLVQAHPLSYYTLVQNRGAVAFDTMAISTWISQFGDSTITFSSTDSVHLSNAVRYFSLNETKYALAELALIEDKSTADLLFLSRLCARYGANKQSILYSLQIKKFAERSGVQTIPRALFRLIYPTRYMFRIIDQNMDASLCLAMIWQESLFDADAQSHADARGLMQIIPSTGEKIAHDLGVTYYSLYDPSTSIQFGTYYWHNLYRDFKSVPLALAGYNAGPVRVKQWITKRAHHEMDEFIDLIPYDETRDYVKQVLSRQVIYRTLLEM</sequence>
<dbReference type="Pfam" id="PF01464">
    <property type="entry name" value="SLT"/>
    <property type="match status" value="1"/>
</dbReference>
<evidence type="ECO:0000256" key="1">
    <source>
        <dbReference type="ARBA" id="ARBA00007734"/>
    </source>
</evidence>
<dbReference type="PROSITE" id="PS00922">
    <property type="entry name" value="TRANSGLYCOSYLASE"/>
    <property type="match status" value="1"/>
</dbReference>
<dbReference type="AlphaFoldDB" id="A0A0S8GGL5"/>
<dbReference type="GO" id="GO:0000270">
    <property type="term" value="P:peptidoglycan metabolic process"/>
    <property type="evidence" value="ECO:0007669"/>
    <property type="project" value="InterPro"/>
</dbReference>
<comment type="caution">
    <text evidence="3">The sequence shown here is derived from an EMBL/GenBank/DDBJ whole genome shotgun (WGS) entry which is preliminary data.</text>
</comment>
<evidence type="ECO:0000313" key="3">
    <source>
        <dbReference type="EMBL" id="KPK72168.1"/>
    </source>
</evidence>
<dbReference type="Gene3D" id="1.25.40.10">
    <property type="entry name" value="Tetratricopeptide repeat domain"/>
    <property type="match status" value="1"/>
</dbReference>
<accession>A0A0S8GGL5</accession>
<gene>
    <name evidence="3" type="ORF">AMJ87_05485</name>
</gene>